<sequence length="1051" mass="118106">MGIEIDALNSKSSRIDKSPAGCQSSFCVKTTKTYCTKIKPKLSDILIHQPICSRQLKARKNPRFVRRWSHGSSDDAFLNMQYNDPRIGLDKAIQNFIQVLERYSEKHHLYSAAVRTLNFALGAFLGKKELAIDYDLAINCDDAEQKRHAFRVIDFKDIAGLLQARYRKQDQVADLELAVKYLNEAVTLFPRGTDTHLSLLKDLGLASYNLFAKSNNINDLESAINVFTDAMCLTHPHHSDRITLLTNLCAAFWSRYNHGDETAEYADLELAIKHLADALRLSSPDQSDYAGVLNNLGGALFTRSRRQIDSQDLKLAIVYLSEAVSLPHHPDRLSSFINLSGALETRWPRATLKRSTSLNSLGLVVRDLYYEFGDAKDLNLAITYFEQALQARQFSPNNTEGDTLLKNLAVAFSDRFNLSKDEEDLELAIKYFYDALAVSPPGHRDHASSYNNLGGTFHSRYGHSHNMVDLNMAIDYMTNAVELCPSGHPRRPSFILNLANVLLLRFESLHDPADFNLILTHLDCAKVLLPLDHPGLYIAYLTYKSAYFQKYFMHHREDDREEGLRYCHKAVNHPTASTKLRLSSSLEWISLARGHASQLTAYATSLRLLDLHVVLAPSLASRHQIRGTAVSPTLASDAASCAIERGLSHVAIELLEQGRALLWAQLARFRTPLDRLRALGVKERDLANRFDYLSRLLERGGASPNKVFHASTNEEAYTHRGLRREWDSVVNEIRQIDGFSNFLQPTPFAELQKAASHGPVIIVNTSQYRCDAIIVFEIGPIKLVPLGITSQAVASLSAVFAEALRHTVGLGEEKQREQQITPILRDLWEFIVHPIVQALQDIVPRGSRIWWCPTSRLTSLPLHAAGPYPKGQPNLSSIYISSYTPTLSALIRSRHELVISKTQSFLAIGQARPSRNNEQGELKSVEKELEAVRKLIFPSMPFRQLKGEEATGEAAICGFRDHSWIHLACHGKQDTLNPYDSYFAMHENPLRLEIIIQADLVHREFAFLSACYTAVGDENMPDEVIHLAAGMQFSGFRSVIGTMWAVDDEVV</sequence>
<dbReference type="Proteomes" id="UP000008064">
    <property type="component" value="Unassembled WGS sequence"/>
</dbReference>
<dbReference type="GeneID" id="18813321"/>
<dbReference type="PANTHER" id="PTHR19959">
    <property type="entry name" value="KINESIN LIGHT CHAIN"/>
    <property type="match status" value="1"/>
</dbReference>
<proteinExistence type="predicted"/>
<name>F8NU03_SERL9</name>
<dbReference type="HOGENOM" id="CLU_001305_0_1_1"/>
<evidence type="ECO:0000313" key="2">
    <source>
        <dbReference type="EMBL" id="EGO25130.1"/>
    </source>
</evidence>
<feature type="domain" description="CHAT" evidence="1">
    <location>
        <begin position="822"/>
        <end position="1050"/>
    </location>
</feature>
<dbReference type="InterPro" id="IPR011990">
    <property type="entry name" value="TPR-like_helical_dom_sf"/>
</dbReference>
<accession>F8NU03</accession>
<dbReference type="RefSeq" id="XP_007317252.1">
    <property type="nucleotide sequence ID" value="XM_007317190.1"/>
</dbReference>
<dbReference type="Pfam" id="PF12770">
    <property type="entry name" value="CHAT"/>
    <property type="match status" value="1"/>
</dbReference>
<dbReference type="PANTHER" id="PTHR19959:SF119">
    <property type="entry name" value="FUNGAL LIPASE-LIKE DOMAIN-CONTAINING PROTEIN"/>
    <property type="match status" value="1"/>
</dbReference>
<organism>
    <name type="scientific">Serpula lacrymans var. lacrymans (strain S7.9)</name>
    <name type="common">Dry rot fungus</name>
    <dbReference type="NCBI Taxonomy" id="578457"/>
    <lineage>
        <taxon>Eukaryota</taxon>
        <taxon>Fungi</taxon>
        <taxon>Dikarya</taxon>
        <taxon>Basidiomycota</taxon>
        <taxon>Agaricomycotina</taxon>
        <taxon>Agaricomycetes</taxon>
        <taxon>Agaricomycetidae</taxon>
        <taxon>Boletales</taxon>
        <taxon>Coniophorineae</taxon>
        <taxon>Serpulaceae</taxon>
        <taxon>Serpula</taxon>
    </lineage>
</organism>
<dbReference type="AlphaFoldDB" id="F8NU03"/>
<protein>
    <recommendedName>
        <fullName evidence="1">CHAT domain-containing protein</fullName>
    </recommendedName>
</protein>
<dbReference type="SUPFAM" id="SSF81901">
    <property type="entry name" value="HCP-like"/>
    <property type="match status" value="2"/>
</dbReference>
<dbReference type="Gene3D" id="1.25.40.10">
    <property type="entry name" value="Tetratricopeptide repeat domain"/>
    <property type="match status" value="2"/>
</dbReference>
<dbReference type="InterPro" id="IPR024983">
    <property type="entry name" value="CHAT_dom"/>
</dbReference>
<gene>
    <name evidence="2" type="ORF">SERLADRAFT_414844</name>
</gene>
<dbReference type="OrthoDB" id="9991317at2759"/>
<reference evidence="2" key="1">
    <citation type="submission" date="2011-04" db="EMBL/GenBank/DDBJ databases">
        <title>Evolution of plant cell wall degrading machinery underlies the functional diversity of forest fungi.</title>
        <authorList>
            <consortium name="US DOE Joint Genome Institute (JGI-PGF)"/>
            <person name="Eastwood D.C."/>
            <person name="Floudas D."/>
            <person name="Binder M."/>
            <person name="Majcherczyk A."/>
            <person name="Schneider P."/>
            <person name="Aerts A."/>
            <person name="Asiegbu F.O."/>
            <person name="Baker S.E."/>
            <person name="Barry K."/>
            <person name="Bendiksby M."/>
            <person name="Blumentritt M."/>
            <person name="Coutinho P.M."/>
            <person name="Cullen D."/>
            <person name="Cullen D."/>
            <person name="Gathman A."/>
            <person name="Goodell B."/>
            <person name="Henrissat B."/>
            <person name="Ihrmark K."/>
            <person name="Kauserud H."/>
            <person name="Kohler A."/>
            <person name="LaButti K."/>
            <person name="Lapidus A."/>
            <person name="Lavin J.L."/>
            <person name="Lee Y.-H."/>
            <person name="Lindquist E."/>
            <person name="Lilly W."/>
            <person name="Lucas S."/>
            <person name="Morin E."/>
            <person name="Murat C."/>
            <person name="Oguiza J.A."/>
            <person name="Park J."/>
            <person name="Pisabarro A.G."/>
            <person name="Riley R."/>
            <person name="Rosling A."/>
            <person name="Salamov A."/>
            <person name="Schmidt O."/>
            <person name="Schmutz J."/>
            <person name="Skrede I."/>
            <person name="Stenlid J."/>
            <person name="Wiebenga A."/>
            <person name="Xie X."/>
            <person name="Kues U."/>
            <person name="Hibbett D.S."/>
            <person name="Hoffmeister D."/>
            <person name="Hogberg N."/>
            <person name="Martin F."/>
            <person name="Grigoriev I.V."/>
            <person name="Watkinson S.C."/>
        </authorList>
    </citation>
    <scope>NUCLEOTIDE SEQUENCE</scope>
    <source>
        <strain evidence="2">S7.9</strain>
    </source>
</reference>
<dbReference type="EMBL" id="GL945433">
    <property type="protein sequence ID" value="EGO25130.1"/>
    <property type="molecule type" value="Genomic_DNA"/>
</dbReference>
<dbReference type="KEGG" id="sla:SERLADRAFT_414844"/>
<evidence type="ECO:0000259" key="1">
    <source>
        <dbReference type="Pfam" id="PF12770"/>
    </source>
</evidence>